<evidence type="ECO:0000259" key="1">
    <source>
        <dbReference type="Pfam" id="PF05709"/>
    </source>
</evidence>
<dbReference type="Proteomes" id="UP000564536">
    <property type="component" value="Unassembled WGS sequence"/>
</dbReference>
<gene>
    <name evidence="3" type="ORF">HB943_02265</name>
</gene>
<dbReference type="Pfam" id="PF22768">
    <property type="entry name" value="SPP1_Dit"/>
    <property type="match status" value="1"/>
</dbReference>
<comment type="caution">
    <text evidence="3">The sequence shown here is derived from an EMBL/GenBank/DDBJ whole genome shotgun (WGS) entry which is preliminary data.</text>
</comment>
<evidence type="ECO:0000259" key="2">
    <source>
        <dbReference type="Pfam" id="PF22768"/>
    </source>
</evidence>
<dbReference type="AlphaFoldDB" id="A0A841Z2C5"/>
<organism evidence="3 4">
    <name type="scientific">Listeria weihenstephanensis</name>
    <dbReference type="NCBI Taxonomy" id="1006155"/>
    <lineage>
        <taxon>Bacteria</taxon>
        <taxon>Bacillati</taxon>
        <taxon>Bacillota</taxon>
        <taxon>Bacilli</taxon>
        <taxon>Bacillales</taxon>
        <taxon>Listeriaceae</taxon>
        <taxon>Listeria</taxon>
    </lineage>
</organism>
<name>A0A841Z2C5_9LIST</name>
<dbReference type="InterPro" id="IPR054738">
    <property type="entry name" value="Siphovirus-type_tail_C"/>
</dbReference>
<dbReference type="EMBL" id="JAARRL010000002">
    <property type="protein sequence ID" value="MBC1499410.1"/>
    <property type="molecule type" value="Genomic_DNA"/>
</dbReference>
<sequence length="299" mass="33896">MKIIIYNPVLKKEIVFCDYVEHIYETEGRPDAPFYVLLFDGLGEVEATRNTSKSPNQAGTNYLSSQLEERELSIRGFIKKSENTEEIGELRKLLAQVINPVHGNLEVIYEEQEVRHKILASADHVPTYQASDAKEYHGQLTNITLIANDPYWTDEQAKEVILKAFDESFSFSFEFPVIFGEQGAQETIVNMGHAETSITAELRGPSNVPRIENATTGQYMQLNHVLLENETWIICTERGHKRSIIKSDDGTRRDVMSWLDLGSEFFSLKLGDNIIKYNASSGTGKAVALVKWKQKYIAI</sequence>
<dbReference type="InterPro" id="IPR008841">
    <property type="entry name" value="Siphovirus-type_tail_N"/>
</dbReference>
<protein>
    <submittedName>
        <fullName evidence="3">Phage tail family protein</fullName>
    </submittedName>
</protein>
<evidence type="ECO:0000313" key="3">
    <source>
        <dbReference type="EMBL" id="MBC1499410.1"/>
    </source>
</evidence>
<dbReference type="Pfam" id="PF05709">
    <property type="entry name" value="Sipho_tail"/>
    <property type="match status" value="1"/>
</dbReference>
<dbReference type="RefSeq" id="WP_185424345.1">
    <property type="nucleotide sequence ID" value="NZ_JAARRL010000002.1"/>
</dbReference>
<accession>A0A841Z2C5</accession>
<dbReference type="Gene3D" id="2.40.30.200">
    <property type="match status" value="1"/>
</dbReference>
<dbReference type="Gene3D" id="2.60.120.860">
    <property type="match status" value="1"/>
</dbReference>
<evidence type="ECO:0000313" key="4">
    <source>
        <dbReference type="Proteomes" id="UP000564536"/>
    </source>
</evidence>
<reference evidence="3 4" key="1">
    <citation type="submission" date="2020-03" db="EMBL/GenBank/DDBJ databases">
        <title>Soil Listeria distribution.</title>
        <authorList>
            <person name="Liao J."/>
            <person name="Wiedmann M."/>
        </authorList>
    </citation>
    <scope>NUCLEOTIDE SEQUENCE [LARGE SCALE GENOMIC DNA]</scope>
    <source>
        <strain evidence="3 4">FSL L7-1523</strain>
    </source>
</reference>
<feature type="domain" description="Siphovirus-type tail component C-terminal" evidence="2">
    <location>
        <begin position="192"/>
        <end position="296"/>
    </location>
</feature>
<proteinExistence type="predicted"/>
<feature type="domain" description="Siphovirus-type tail component RIFT-related" evidence="1">
    <location>
        <begin position="34"/>
        <end position="115"/>
    </location>
</feature>